<keyword evidence="4 9" id="KW-0949">S-adenosyl-L-methionine</keyword>
<dbReference type="PANTHER" id="PTHR10949:SF0">
    <property type="entry name" value="LIPOYL SYNTHASE, MITOCHONDRIAL"/>
    <property type="match status" value="1"/>
</dbReference>
<dbReference type="UniPathway" id="UPA00538">
    <property type="reaction ID" value="UER00593"/>
</dbReference>
<dbReference type="GO" id="GO:0051539">
    <property type="term" value="F:4 iron, 4 sulfur cluster binding"/>
    <property type="evidence" value="ECO:0007669"/>
    <property type="project" value="UniProtKB-UniRule"/>
</dbReference>
<keyword evidence="3 9" id="KW-0808">Transferase</keyword>
<feature type="binding site" evidence="9">
    <location>
        <position position="42"/>
    </location>
    <ligand>
        <name>[4Fe-4S] cluster</name>
        <dbReference type="ChEBI" id="CHEBI:49883"/>
        <label>1</label>
    </ligand>
</feature>
<comment type="cofactor">
    <cofactor evidence="9">
        <name>[4Fe-4S] cluster</name>
        <dbReference type="ChEBI" id="CHEBI:49883"/>
    </cofactor>
    <text evidence="9">Binds 2 [4Fe-4S] clusters per subunit. One cluster is coordinated with 3 cysteines and an exchangeable S-adenosyl-L-methionine.</text>
</comment>
<keyword evidence="7 9" id="KW-0411">Iron-sulfur</keyword>
<dbReference type="CDD" id="cd01335">
    <property type="entry name" value="Radical_SAM"/>
    <property type="match status" value="1"/>
</dbReference>
<feature type="binding site" evidence="9">
    <location>
        <position position="75"/>
    </location>
    <ligand>
        <name>[4Fe-4S] cluster</name>
        <dbReference type="ChEBI" id="CHEBI:49883"/>
        <label>2</label>
        <note>4Fe-4S-S-AdoMet</note>
    </ligand>
</feature>
<dbReference type="SFLD" id="SFLDS00029">
    <property type="entry name" value="Radical_SAM"/>
    <property type="match status" value="1"/>
</dbReference>
<dbReference type="FunFam" id="3.20.20.70:FF:000040">
    <property type="entry name" value="Lipoyl synthase"/>
    <property type="match status" value="1"/>
</dbReference>
<dbReference type="HAMAP" id="MF_00206">
    <property type="entry name" value="Lipoyl_synth"/>
    <property type="match status" value="1"/>
</dbReference>
<evidence type="ECO:0000313" key="12">
    <source>
        <dbReference type="Proteomes" id="UP000319353"/>
    </source>
</evidence>
<comment type="caution">
    <text evidence="11">The sequence shown here is derived from an EMBL/GenBank/DDBJ whole genome shotgun (WGS) entry which is preliminary data.</text>
</comment>
<reference evidence="11 12" key="1">
    <citation type="journal article" date="2019" name="Nat. Microbiol.">
        <title>Mediterranean grassland soil C-N compound turnover is dependent on rainfall and depth, and is mediated by genomically divergent microorganisms.</title>
        <authorList>
            <person name="Diamond S."/>
            <person name="Andeer P.F."/>
            <person name="Li Z."/>
            <person name="Crits-Christoph A."/>
            <person name="Burstein D."/>
            <person name="Anantharaman K."/>
            <person name="Lane K.R."/>
            <person name="Thomas B.C."/>
            <person name="Pan C."/>
            <person name="Northen T.R."/>
            <person name="Banfield J.F."/>
        </authorList>
    </citation>
    <scope>NUCLEOTIDE SEQUENCE [LARGE SCALE GENOMIC DNA]</scope>
    <source>
        <strain evidence="11">NP_4</strain>
    </source>
</reference>
<comment type="catalytic activity">
    <reaction evidence="8 9">
        <text>[[Fe-S] cluster scaffold protein carrying a second [4Fe-4S](2+) cluster] + N(6)-octanoyl-L-lysyl-[protein] + 2 oxidized [2Fe-2S]-[ferredoxin] + 2 S-adenosyl-L-methionine + 4 H(+) = [[Fe-S] cluster scaffold protein] + N(6)-[(R)-dihydrolipoyl]-L-lysyl-[protein] + 4 Fe(3+) + 2 hydrogen sulfide + 2 5'-deoxyadenosine + 2 L-methionine + 2 reduced [2Fe-2S]-[ferredoxin]</text>
        <dbReference type="Rhea" id="RHEA:16585"/>
        <dbReference type="Rhea" id="RHEA-COMP:9928"/>
        <dbReference type="Rhea" id="RHEA-COMP:10000"/>
        <dbReference type="Rhea" id="RHEA-COMP:10001"/>
        <dbReference type="Rhea" id="RHEA-COMP:10475"/>
        <dbReference type="Rhea" id="RHEA-COMP:14568"/>
        <dbReference type="Rhea" id="RHEA-COMP:14569"/>
        <dbReference type="ChEBI" id="CHEBI:15378"/>
        <dbReference type="ChEBI" id="CHEBI:17319"/>
        <dbReference type="ChEBI" id="CHEBI:29034"/>
        <dbReference type="ChEBI" id="CHEBI:29919"/>
        <dbReference type="ChEBI" id="CHEBI:33722"/>
        <dbReference type="ChEBI" id="CHEBI:33737"/>
        <dbReference type="ChEBI" id="CHEBI:33738"/>
        <dbReference type="ChEBI" id="CHEBI:57844"/>
        <dbReference type="ChEBI" id="CHEBI:59789"/>
        <dbReference type="ChEBI" id="CHEBI:78809"/>
        <dbReference type="ChEBI" id="CHEBI:83100"/>
        <dbReference type="EC" id="2.8.1.8"/>
    </reaction>
</comment>
<dbReference type="InterPro" id="IPR007197">
    <property type="entry name" value="rSAM"/>
</dbReference>
<evidence type="ECO:0000259" key="10">
    <source>
        <dbReference type="PROSITE" id="PS51918"/>
    </source>
</evidence>
<evidence type="ECO:0000256" key="6">
    <source>
        <dbReference type="ARBA" id="ARBA00023004"/>
    </source>
</evidence>
<feature type="binding site" evidence="9">
    <location>
        <position position="53"/>
    </location>
    <ligand>
        <name>[4Fe-4S] cluster</name>
        <dbReference type="ChEBI" id="CHEBI:49883"/>
        <label>1</label>
    </ligand>
</feature>
<dbReference type="AlphaFoldDB" id="A0A537KZ02"/>
<name>A0A537KZ02_9BACT</name>
<dbReference type="InterPro" id="IPR003698">
    <property type="entry name" value="Lipoyl_synth"/>
</dbReference>
<protein>
    <recommendedName>
        <fullName evidence="9">Lipoyl synthase</fullName>
        <ecNumber evidence="9">2.8.1.8</ecNumber>
    </recommendedName>
    <alternativeName>
        <fullName evidence="9">Lip-syn</fullName>
        <shortName evidence="9">LS</shortName>
    </alternativeName>
    <alternativeName>
        <fullName evidence="9">Lipoate synthase</fullName>
    </alternativeName>
    <alternativeName>
        <fullName evidence="9">Lipoic acid synthase</fullName>
    </alternativeName>
    <alternativeName>
        <fullName evidence="9">Sulfur insertion protein LipA</fullName>
    </alternativeName>
</protein>
<dbReference type="InterPro" id="IPR031691">
    <property type="entry name" value="LIAS_N"/>
</dbReference>
<dbReference type="Gene3D" id="3.20.20.70">
    <property type="entry name" value="Aldolase class I"/>
    <property type="match status" value="1"/>
</dbReference>
<comment type="subcellular location">
    <subcellularLocation>
        <location evidence="9">Cytoplasm</location>
    </subcellularLocation>
</comment>
<dbReference type="SMART" id="SM00729">
    <property type="entry name" value="Elp3"/>
    <property type="match status" value="1"/>
</dbReference>
<keyword evidence="6 9" id="KW-0408">Iron</keyword>
<dbReference type="InterPro" id="IPR013785">
    <property type="entry name" value="Aldolase_TIM"/>
</dbReference>
<dbReference type="GO" id="GO:0009249">
    <property type="term" value="P:protein lipoylation"/>
    <property type="evidence" value="ECO:0007669"/>
    <property type="project" value="UniProtKB-UniRule"/>
</dbReference>
<accession>A0A537KZ02</accession>
<dbReference type="NCBIfam" id="NF004019">
    <property type="entry name" value="PRK05481.1"/>
    <property type="match status" value="1"/>
</dbReference>
<evidence type="ECO:0000256" key="2">
    <source>
        <dbReference type="ARBA" id="ARBA00022490"/>
    </source>
</evidence>
<comment type="pathway">
    <text evidence="9">Protein modification; protein lipoylation via endogenous pathway; protein N(6)-(lipoyl)lysine from octanoyl-[acyl-carrier-protein]: step 2/2.</text>
</comment>
<evidence type="ECO:0000256" key="5">
    <source>
        <dbReference type="ARBA" id="ARBA00022723"/>
    </source>
</evidence>
<dbReference type="InterPro" id="IPR006638">
    <property type="entry name" value="Elp3/MiaA/NifB-like_rSAM"/>
</dbReference>
<dbReference type="GO" id="GO:0016992">
    <property type="term" value="F:lipoate synthase activity"/>
    <property type="evidence" value="ECO:0007669"/>
    <property type="project" value="UniProtKB-UniRule"/>
</dbReference>
<keyword evidence="5 9" id="KW-0479">Metal-binding</keyword>
<organism evidence="11 12">
    <name type="scientific">Candidatus Segetimicrobium genomatis</name>
    <dbReference type="NCBI Taxonomy" id="2569760"/>
    <lineage>
        <taxon>Bacteria</taxon>
        <taxon>Bacillati</taxon>
        <taxon>Candidatus Sysuimicrobiota</taxon>
        <taxon>Candidatus Sysuimicrobiia</taxon>
        <taxon>Candidatus Sysuimicrobiales</taxon>
        <taxon>Candidatus Segetimicrobiaceae</taxon>
        <taxon>Candidatus Segetimicrobium</taxon>
    </lineage>
</organism>
<feature type="binding site" evidence="9">
    <location>
        <position position="72"/>
    </location>
    <ligand>
        <name>[4Fe-4S] cluster</name>
        <dbReference type="ChEBI" id="CHEBI:49883"/>
        <label>2</label>
        <note>4Fe-4S-S-AdoMet</note>
    </ligand>
</feature>
<feature type="binding site" evidence="9">
    <location>
        <position position="68"/>
    </location>
    <ligand>
        <name>[4Fe-4S] cluster</name>
        <dbReference type="ChEBI" id="CHEBI:49883"/>
        <label>2</label>
        <note>4Fe-4S-S-AdoMet</note>
    </ligand>
</feature>
<dbReference type="GO" id="GO:0046872">
    <property type="term" value="F:metal ion binding"/>
    <property type="evidence" value="ECO:0007669"/>
    <property type="project" value="UniProtKB-KW"/>
</dbReference>
<dbReference type="InterPro" id="IPR058240">
    <property type="entry name" value="rSAM_sf"/>
</dbReference>
<dbReference type="Pfam" id="PF04055">
    <property type="entry name" value="Radical_SAM"/>
    <property type="match status" value="1"/>
</dbReference>
<dbReference type="SUPFAM" id="SSF102114">
    <property type="entry name" value="Radical SAM enzymes"/>
    <property type="match status" value="1"/>
</dbReference>
<evidence type="ECO:0000256" key="8">
    <source>
        <dbReference type="ARBA" id="ARBA00047326"/>
    </source>
</evidence>
<evidence type="ECO:0000256" key="3">
    <source>
        <dbReference type="ARBA" id="ARBA00022679"/>
    </source>
</evidence>
<dbReference type="PANTHER" id="PTHR10949">
    <property type="entry name" value="LIPOYL SYNTHASE"/>
    <property type="match status" value="1"/>
</dbReference>
<dbReference type="NCBIfam" id="NF009544">
    <property type="entry name" value="PRK12928.1"/>
    <property type="match status" value="1"/>
</dbReference>
<evidence type="ECO:0000256" key="9">
    <source>
        <dbReference type="HAMAP-Rule" id="MF_00206"/>
    </source>
</evidence>
<sequence>MTSNLGDHQLKRPEWLKAKLPAGPNYADLVQIMRAQGLHTVCEEARCPNIGDCWERRTATFLALGNLCTRNCAYCAIAHGLPTELDLAEPERVARAVQAMGLRHAVITSVNRDDLADGGAGIFAAIIAKIHQYLPECTVEVLIPDFKGDAAALQMVLDAGPEILGHNIESVPRVFKIVRHGGGYERSLELLRRAKEWGYTAFTKSGIIAGMGETWGELLHTMADLRAVDCDVLTVGQYLRPGPDYHPIDRYYTPQEFAELKRIGLEMGFKYVESGPLVRSSYHADEQARAVRAIHARIQPAPSPAYCLFL</sequence>
<dbReference type="GO" id="GO:0005737">
    <property type="term" value="C:cytoplasm"/>
    <property type="evidence" value="ECO:0007669"/>
    <property type="project" value="UniProtKB-SubCell"/>
</dbReference>
<dbReference type="NCBIfam" id="TIGR00510">
    <property type="entry name" value="lipA"/>
    <property type="match status" value="1"/>
</dbReference>
<dbReference type="SFLD" id="SFLDF00271">
    <property type="entry name" value="lipoyl_synthase"/>
    <property type="match status" value="1"/>
</dbReference>
<keyword evidence="2 9" id="KW-0963">Cytoplasm</keyword>
<dbReference type="Pfam" id="PF16881">
    <property type="entry name" value="LIAS_N"/>
    <property type="match status" value="1"/>
</dbReference>
<evidence type="ECO:0000256" key="1">
    <source>
        <dbReference type="ARBA" id="ARBA00022485"/>
    </source>
</evidence>
<comment type="similarity">
    <text evidence="9">Belongs to the radical SAM superfamily. Lipoyl synthase family.</text>
</comment>
<comment type="function">
    <text evidence="9">Catalyzes the radical-mediated insertion of two sulfur atoms into the C-6 and C-8 positions of the octanoyl moiety bound to the lipoyl domains of lipoate-dependent enzymes, thereby converting the octanoylated domains into lipoylated derivatives.</text>
</comment>
<gene>
    <name evidence="9 11" type="primary">lipA</name>
    <name evidence="11" type="ORF">E6H01_08245</name>
</gene>
<dbReference type="PIRSF" id="PIRSF005963">
    <property type="entry name" value="Lipoyl_synth"/>
    <property type="match status" value="1"/>
</dbReference>
<evidence type="ECO:0000256" key="7">
    <source>
        <dbReference type="ARBA" id="ARBA00023014"/>
    </source>
</evidence>
<feature type="domain" description="Radical SAM core" evidence="10">
    <location>
        <begin position="54"/>
        <end position="270"/>
    </location>
</feature>
<feature type="binding site" evidence="9">
    <location>
        <position position="281"/>
    </location>
    <ligand>
        <name>[4Fe-4S] cluster</name>
        <dbReference type="ChEBI" id="CHEBI:49883"/>
        <label>1</label>
    </ligand>
</feature>
<dbReference type="EC" id="2.8.1.8" evidence="9"/>
<dbReference type="SFLD" id="SFLDG01058">
    <property type="entry name" value="lipoyl_synthase_like"/>
    <property type="match status" value="1"/>
</dbReference>
<proteinExistence type="inferred from homology"/>
<feature type="binding site" evidence="9">
    <location>
        <position position="47"/>
    </location>
    <ligand>
        <name>[4Fe-4S] cluster</name>
        <dbReference type="ChEBI" id="CHEBI:49883"/>
        <label>1</label>
    </ligand>
</feature>
<dbReference type="PROSITE" id="PS51918">
    <property type="entry name" value="RADICAL_SAM"/>
    <property type="match status" value="1"/>
</dbReference>
<evidence type="ECO:0000313" key="11">
    <source>
        <dbReference type="EMBL" id="TMJ00990.1"/>
    </source>
</evidence>
<evidence type="ECO:0000256" key="4">
    <source>
        <dbReference type="ARBA" id="ARBA00022691"/>
    </source>
</evidence>
<dbReference type="EMBL" id="VBAL01000110">
    <property type="protein sequence ID" value="TMJ00990.1"/>
    <property type="molecule type" value="Genomic_DNA"/>
</dbReference>
<dbReference type="Proteomes" id="UP000319353">
    <property type="component" value="Unassembled WGS sequence"/>
</dbReference>
<keyword evidence="1 9" id="KW-0004">4Fe-4S</keyword>